<dbReference type="PANTHER" id="PTHR11635:SF152">
    <property type="entry name" value="CAMP-DEPENDENT PROTEIN KINASE TYPE I REGULATORY SUBUNIT-RELATED"/>
    <property type="match status" value="1"/>
</dbReference>
<dbReference type="SMART" id="SM00100">
    <property type="entry name" value="cNMP"/>
    <property type="match status" value="1"/>
</dbReference>
<gene>
    <name evidence="2" type="ORF">D8780_12915</name>
</gene>
<sequence>MALKDDISALAKIPLLSPLNEEQLRILAFASERIDLADGQELFREGANADSAYIVQSGTISVEARSMRQAERFGCDSVLGELSLIATTTRPGTAKAVHGPASVLRLNRSTLRRVLEEYPPMAAAMHEIIRQRLQVMTARIGALGSRFEDRE</sequence>
<accession>A0A3L7JKH9</accession>
<dbReference type="InterPro" id="IPR000595">
    <property type="entry name" value="cNMP-bd_dom"/>
</dbReference>
<evidence type="ECO:0000259" key="1">
    <source>
        <dbReference type="PROSITE" id="PS50042"/>
    </source>
</evidence>
<evidence type="ECO:0000313" key="2">
    <source>
        <dbReference type="EMBL" id="RLQ89002.1"/>
    </source>
</evidence>
<dbReference type="InterPro" id="IPR050503">
    <property type="entry name" value="cAMP-dep_PK_reg_su-like"/>
</dbReference>
<dbReference type="Proteomes" id="UP000281094">
    <property type="component" value="Unassembled WGS sequence"/>
</dbReference>
<dbReference type="GO" id="GO:0005952">
    <property type="term" value="C:cAMP-dependent protein kinase complex"/>
    <property type="evidence" value="ECO:0007669"/>
    <property type="project" value="InterPro"/>
</dbReference>
<dbReference type="Gene3D" id="2.60.120.10">
    <property type="entry name" value="Jelly Rolls"/>
    <property type="match status" value="1"/>
</dbReference>
<reference evidence="2 3" key="1">
    <citation type="submission" date="2018-10" db="EMBL/GenBank/DDBJ databases">
        <title>Notoacmeibacter sp. M2BS9Y-3-1, whole genome shotgun sequence.</title>
        <authorList>
            <person name="Tuo L."/>
        </authorList>
    </citation>
    <scope>NUCLEOTIDE SEQUENCE [LARGE SCALE GENOMIC DNA]</scope>
    <source>
        <strain evidence="2 3">M2BS9Y-3-1</strain>
    </source>
</reference>
<dbReference type="CDD" id="cd00038">
    <property type="entry name" value="CAP_ED"/>
    <property type="match status" value="1"/>
</dbReference>
<dbReference type="InterPro" id="IPR014710">
    <property type="entry name" value="RmlC-like_jellyroll"/>
</dbReference>
<dbReference type="RefSeq" id="WP_121645969.1">
    <property type="nucleotide sequence ID" value="NZ_RCWN01000001.1"/>
</dbReference>
<dbReference type="SUPFAM" id="SSF51206">
    <property type="entry name" value="cAMP-binding domain-like"/>
    <property type="match status" value="1"/>
</dbReference>
<dbReference type="PANTHER" id="PTHR11635">
    <property type="entry name" value="CAMP-DEPENDENT PROTEIN KINASE REGULATORY CHAIN"/>
    <property type="match status" value="1"/>
</dbReference>
<dbReference type="PROSITE" id="PS50042">
    <property type="entry name" value="CNMP_BINDING_3"/>
    <property type="match status" value="1"/>
</dbReference>
<feature type="domain" description="Cyclic nucleotide-binding" evidence="1">
    <location>
        <begin position="15"/>
        <end position="115"/>
    </location>
</feature>
<keyword evidence="3" id="KW-1185">Reference proteome</keyword>
<name>A0A3L7JKH9_9HYPH</name>
<dbReference type="EMBL" id="RCWN01000001">
    <property type="protein sequence ID" value="RLQ89002.1"/>
    <property type="molecule type" value="Genomic_DNA"/>
</dbReference>
<dbReference type="InterPro" id="IPR018490">
    <property type="entry name" value="cNMP-bd_dom_sf"/>
</dbReference>
<comment type="caution">
    <text evidence="2">The sequence shown here is derived from an EMBL/GenBank/DDBJ whole genome shotgun (WGS) entry which is preliminary data.</text>
</comment>
<dbReference type="GO" id="GO:0005829">
    <property type="term" value="C:cytosol"/>
    <property type="evidence" value="ECO:0007669"/>
    <property type="project" value="TreeGrafter"/>
</dbReference>
<proteinExistence type="predicted"/>
<evidence type="ECO:0000313" key="3">
    <source>
        <dbReference type="Proteomes" id="UP000281094"/>
    </source>
</evidence>
<dbReference type="AlphaFoldDB" id="A0A3L7JKH9"/>
<dbReference type="Pfam" id="PF00027">
    <property type="entry name" value="cNMP_binding"/>
    <property type="match status" value="1"/>
</dbReference>
<protein>
    <submittedName>
        <fullName evidence="2">Crp/Fnr family transcriptional regulator</fullName>
    </submittedName>
</protein>
<organism evidence="2 3">
    <name type="scientific">Notoacmeibacter ruber</name>
    <dbReference type="NCBI Taxonomy" id="2670375"/>
    <lineage>
        <taxon>Bacteria</taxon>
        <taxon>Pseudomonadati</taxon>
        <taxon>Pseudomonadota</taxon>
        <taxon>Alphaproteobacteria</taxon>
        <taxon>Hyphomicrobiales</taxon>
        <taxon>Notoacmeibacteraceae</taxon>
        <taxon>Notoacmeibacter</taxon>
    </lineage>
</organism>